<dbReference type="AlphaFoldDB" id="A0AAD6LHW7"/>
<accession>A0AAD6LHW7</accession>
<keyword evidence="2" id="KW-1185">Reference proteome</keyword>
<comment type="caution">
    <text evidence="1">The sequence shown here is derived from an EMBL/GenBank/DDBJ whole genome shotgun (WGS) entry which is preliminary data.</text>
</comment>
<sequence length="109" mass="12388">MEAPKMIEQQIGDSHDALRFGLDTKRGDIVERNQEHRKRITLAERVYGAAFPFQLGIERQMLSGFPEATRTNSILNARTRGFDRKILVSLENFPSSGHAQWDGSSSWIV</sequence>
<reference evidence="1" key="1">
    <citation type="journal article" date="2023" name="Mol. Ecol. Resour.">
        <title>Chromosome-level genome assembly of a triploid poplar Populus alba 'Berolinensis'.</title>
        <authorList>
            <person name="Chen S."/>
            <person name="Yu Y."/>
            <person name="Wang X."/>
            <person name="Wang S."/>
            <person name="Zhang T."/>
            <person name="Zhou Y."/>
            <person name="He R."/>
            <person name="Meng N."/>
            <person name="Wang Y."/>
            <person name="Liu W."/>
            <person name="Liu Z."/>
            <person name="Liu J."/>
            <person name="Guo Q."/>
            <person name="Huang H."/>
            <person name="Sederoff R.R."/>
            <person name="Wang G."/>
            <person name="Qu G."/>
            <person name="Chen S."/>
        </authorList>
    </citation>
    <scope>NUCLEOTIDE SEQUENCE</scope>
    <source>
        <strain evidence="1">SC-2020</strain>
    </source>
</reference>
<organism evidence="1 2">
    <name type="scientific">Populus alba x Populus x berolinensis</name>
    <dbReference type="NCBI Taxonomy" id="444605"/>
    <lineage>
        <taxon>Eukaryota</taxon>
        <taxon>Viridiplantae</taxon>
        <taxon>Streptophyta</taxon>
        <taxon>Embryophyta</taxon>
        <taxon>Tracheophyta</taxon>
        <taxon>Spermatophyta</taxon>
        <taxon>Magnoliopsida</taxon>
        <taxon>eudicotyledons</taxon>
        <taxon>Gunneridae</taxon>
        <taxon>Pentapetalae</taxon>
        <taxon>rosids</taxon>
        <taxon>fabids</taxon>
        <taxon>Malpighiales</taxon>
        <taxon>Salicaceae</taxon>
        <taxon>Saliceae</taxon>
        <taxon>Populus</taxon>
    </lineage>
</organism>
<gene>
    <name evidence="1" type="ORF">NC653_038810</name>
</gene>
<protein>
    <submittedName>
        <fullName evidence="1">Cyclin-B1-2-like</fullName>
    </submittedName>
</protein>
<proteinExistence type="predicted"/>
<dbReference type="EMBL" id="JAQIZT010000017">
    <property type="protein sequence ID" value="KAJ6960923.1"/>
    <property type="molecule type" value="Genomic_DNA"/>
</dbReference>
<dbReference type="Proteomes" id="UP001164929">
    <property type="component" value="Chromosome 17"/>
</dbReference>
<name>A0AAD6LHW7_9ROSI</name>
<evidence type="ECO:0000313" key="2">
    <source>
        <dbReference type="Proteomes" id="UP001164929"/>
    </source>
</evidence>
<evidence type="ECO:0000313" key="1">
    <source>
        <dbReference type="EMBL" id="KAJ6960923.1"/>
    </source>
</evidence>